<evidence type="ECO:0000256" key="1">
    <source>
        <dbReference type="ARBA" id="ARBA00006484"/>
    </source>
</evidence>
<organism evidence="3 4">
    <name type="scientific">Mycolicibacterium moriokaense</name>
    <dbReference type="NCBI Taxonomy" id="39691"/>
    <lineage>
        <taxon>Bacteria</taxon>
        <taxon>Bacillati</taxon>
        <taxon>Actinomycetota</taxon>
        <taxon>Actinomycetes</taxon>
        <taxon>Mycobacteriales</taxon>
        <taxon>Mycobacteriaceae</taxon>
        <taxon>Mycolicibacterium</taxon>
    </lineage>
</organism>
<keyword evidence="4" id="KW-1185">Reference proteome</keyword>
<evidence type="ECO:0000313" key="3">
    <source>
        <dbReference type="EMBL" id="PXX02469.1"/>
    </source>
</evidence>
<dbReference type="InterPro" id="IPR002347">
    <property type="entry name" value="SDR_fam"/>
</dbReference>
<accession>A0A318HDT3</accession>
<comment type="similarity">
    <text evidence="1">Belongs to the short-chain dehydrogenases/reductases (SDR) family.</text>
</comment>
<dbReference type="PANTHER" id="PTHR43008:SF4">
    <property type="entry name" value="CHAIN DEHYDROGENASE, PUTATIVE (AFU_ORTHOLOGUE AFUA_4G08710)-RELATED"/>
    <property type="match status" value="1"/>
</dbReference>
<protein>
    <submittedName>
        <fullName evidence="3">NAD(P)-dependent dehydrogenase (Short-subunit alcohol dehydrogenase family)</fullName>
    </submittedName>
</protein>
<dbReference type="EMBL" id="QJJU01000024">
    <property type="protein sequence ID" value="PXX02469.1"/>
    <property type="molecule type" value="Genomic_DNA"/>
</dbReference>
<proteinExistence type="inferred from homology"/>
<dbReference type="PRINTS" id="PR00081">
    <property type="entry name" value="GDHRDH"/>
</dbReference>
<comment type="caution">
    <text evidence="3">The sequence shown here is derived from an EMBL/GenBank/DDBJ whole genome shotgun (WGS) entry which is preliminary data.</text>
</comment>
<dbReference type="PANTHER" id="PTHR43008">
    <property type="entry name" value="BENZIL REDUCTASE"/>
    <property type="match status" value="1"/>
</dbReference>
<reference evidence="4" key="1">
    <citation type="submission" date="2018-05" db="EMBL/GenBank/DDBJ databases">
        <authorList>
            <person name="Deangelis K."/>
            <person name="Huntemann M."/>
            <person name="Clum A."/>
            <person name="Pillay M."/>
            <person name="Palaniappan K."/>
            <person name="Varghese N."/>
            <person name="Mikhailova N."/>
            <person name="Stamatis D."/>
            <person name="Reddy T."/>
            <person name="Daum C."/>
            <person name="Shapiro N."/>
            <person name="Ivanova N."/>
            <person name="Kyrpides N."/>
            <person name="Woyke T."/>
        </authorList>
    </citation>
    <scope>NUCLEOTIDE SEQUENCE [LARGE SCALE GENOMIC DNA]</scope>
    <source>
        <strain evidence="4">GAS496</strain>
    </source>
</reference>
<dbReference type="Proteomes" id="UP000247781">
    <property type="component" value="Unassembled WGS sequence"/>
</dbReference>
<name>A0A318HDT3_9MYCO</name>
<reference evidence="3 4" key="2">
    <citation type="submission" date="2018-06" db="EMBL/GenBank/DDBJ databases">
        <title>Sequencing of bacterial isolates from soil warming experiment in Harvard Forest, Massachusetts, USA.</title>
        <authorList>
            <person name="Deangelis K.PhD."/>
        </authorList>
    </citation>
    <scope>NUCLEOTIDE SEQUENCE [LARGE SCALE GENOMIC DNA]</scope>
    <source>
        <strain evidence="3 4">GAS496</strain>
    </source>
</reference>
<gene>
    <name evidence="3" type="ORF">C8E89_12415</name>
</gene>
<dbReference type="Pfam" id="PF13561">
    <property type="entry name" value="adh_short_C2"/>
    <property type="match status" value="2"/>
</dbReference>
<dbReference type="Gene3D" id="3.40.50.720">
    <property type="entry name" value="NAD(P)-binding Rossmann-like Domain"/>
    <property type="match status" value="1"/>
</dbReference>
<dbReference type="NCBIfam" id="NF005395">
    <property type="entry name" value="PRK06940.1"/>
    <property type="match status" value="1"/>
</dbReference>
<dbReference type="AlphaFoldDB" id="A0A318HDT3"/>
<dbReference type="InterPro" id="IPR036291">
    <property type="entry name" value="NAD(P)-bd_dom_sf"/>
</dbReference>
<evidence type="ECO:0000256" key="2">
    <source>
        <dbReference type="ARBA" id="ARBA00023002"/>
    </source>
</evidence>
<evidence type="ECO:0000313" key="4">
    <source>
        <dbReference type="Proteomes" id="UP000247781"/>
    </source>
</evidence>
<keyword evidence="2" id="KW-0560">Oxidoreductase</keyword>
<dbReference type="SUPFAM" id="SSF51735">
    <property type="entry name" value="NAD(P)-binding Rossmann-fold domains"/>
    <property type="match status" value="1"/>
</dbReference>
<dbReference type="GO" id="GO:0050664">
    <property type="term" value="F:oxidoreductase activity, acting on NAD(P)H, oxygen as acceptor"/>
    <property type="evidence" value="ECO:0007669"/>
    <property type="project" value="TreeGrafter"/>
</dbReference>
<sequence>MLADVSEAQLERAAEQLVVDGHHIVTRRVDVTSQSSVAELADFAGSCGRLTHVVHTAGLSPLQGSVEAVLAVDLLGVALTLDEFGKVIEPGGAGVVISSMAAHFYPPMDPDLERQLATAPTNELLKLQACAPSVITSSQQAYPFAKRANQLRVAAAAGIWGQRGARINAISPGIISTAMGRQELDGDSGQMMRAMVDSSGTGRIGTPDDIAAATDFLLSPAASFITGIDLLVDGGVVAAVRTGGLALTGADSSP</sequence>